<evidence type="ECO:0000256" key="7">
    <source>
        <dbReference type="ARBA" id="ARBA00044951"/>
    </source>
</evidence>
<evidence type="ECO:0000256" key="4">
    <source>
        <dbReference type="ARBA" id="ARBA00023235"/>
    </source>
</evidence>
<gene>
    <name evidence="9" type="ORF">DFR50_14048</name>
</gene>
<keyword evidence="10" id="KW-1185">Reference proteome</keyword>
<dbReference type="RefSeq" id="WP_113892256.1">
    <property type="nucleotide sequence ID" value="NZ_QNRK01000040.1"/>
</dbReference>
<protein>
    <recommendedName>
        <fullName evidence="8">D-lyxose ketol-isomerase</fullName>
        <ecNumber evidence="8">5.3.1.15</ecNumber>
    </recommendedName>
</protein>
<comment type="catalytic activity">
    <reaction evidence="6">
        <text>D-lyxose = D-xylulose</text>
        <dbReference type="Rhea" id="RHEA:14201"/>
        <dbReference type="ChEBI" id="CHEBI:16789"/>
        <dbReference type="ChEBI" id="CHEBI:17140"/>
        <dbReference type="EC" id="5.3.1.15"/>
    </reaction>
</comment>
<evidence type="ECO:0000256" key="6">
    <source>
        <dbReference type="ARBA" id="ARBA00044907"/>
    </source>
</evidence>
<proteinExistence type="inferred from homology"/>
<dbReference type="Gene3D" id="2.60.120.10">
    <property type="entry name" value="Jelly Rolls"/>
    <property type="match status" value="1"/>
</dbReference>
<keyword evidence="2" id="KW-0479">Metal-binding</keyword>
<evidence type="ECO:0000256" key="2">
    <source>
        <dbReference type="ARBA" id="ARBA00022723"/>
    </source>
</evidence>
<evidence type="ECO:0000256" key="5">
    <source>
        <dbReference type="ARBA" id="ARBA00023277"/>
    </source>
</evidence>
<evidence type="ECO:0000313" key="10">
    <source>
        <dbReference type="Proteomes" id="UP000253529"/>
    </source>
</evidence>
<evidence type="ECO:0000256" key="8">
    <source>
        <dbReference type="ARBA" id="ARBA00044972"/>
    </source>
</evidence>
<keyword evidence="4" id="KW-0413">Isomerase</keyword>
<accession>A0A366ERS7</accession>
<dbReference type="GO" id="GO:0047828">
    <property type="term" value="F:D-lyxose ketol-isomerase activity"/>
    <property type="evidence" value="ECO:0007669"/>
    <property type="project" value="UniProtKB-EC"/>
</dbReference>
<dbReference type="InterPro" id="IPR011051">
    <property type="entry name" value="RmlC_Cupin_sf"/>
</dbReference>
<keyword evidence="3" id="KW-0464">Manganese</keyword>
<evidence type="ECO:0000313" key="9">
    <source>
        <dbReference type="EMBL" id="RBP04175.1"/>
    </source>
</evidence>
<sequence length="225" mass="24991">MKRSFVDARIDEMSTLCQRHGVALPPFARWTEAAFRANREASDFIASRGLGWNVVEFRPGAFATDGLTLFTLRMGDWRDLGSSRGRLYAEKAIMSLDGQRAPHHYHVVKTEDIVNRGGARFVVELFMVDDLGRPTRERFRVLKDASVLDLGPGDQVRLEPGESLTLEPHVAHAFWAEGGTALAGEVSLANDDASDNYFVPPLAPPALIEEDAPARRVTVRDYGRL</sequence>
<reference evidence="9 10" key="1">
    <citation type="submission" date="2018-06" db="EMBL/GenBank/DDBJ databases">
        <title>Genomic Encyclopedia of Type Strains, Phase IV (KMG-IV): sequencing the most valuable type-strain genomes for metagenomic binning, comparative biology and taxonomic classification.</title>
        <authorList>
            <person name="Goeker M."/>
        </authorList>
    </citation>
    <scope>NUCLEOTIDE SEQUENCE [LARGE SCALE GENOMIC DNA]</scope>
    <source>
        <strain evidence="9 10">DSM 24875</strain>
    </source>
</reference>
<dbReference type="EMBL" id="QNRK01000040">
    <property type="protein sequence ID" value="RBP04175.1"/>
    <property type="molecule type" value="Genomic_DNA"/>
</dbReference>
<dbReference type="SUPFAM" id="SSF51182">
    <property type="entry name" value="RmlC-like cupins"/>
    <property type="match status" value="1"/>
</dbReference>
<evidence type="ECO:0000256" key="3">
    <source>
        <dbReference type="ARBA" id="ARBA00023211"/>
    </source>
</evidence>
<dbReference type="InterPro" id="IPR010864">
    <property type="entry name" value="D-lyxose_isomer"/>
</dbReference>
<comment type="similarity">
    <text evidence="7">Belongs to the D-lyxose ketol-isomerase family.</text>
</comment>
<dbReference type="InterPro" id="IPR014710">
    <property type="entry name" value="RmlC-like_jellyroll"/>
</dbReference>
<dbReference type="GO" id="GO:0046872">
    <property type="term" value="F:metal ion binding"/>
    <property type="evidence" value="ECO:0007669"/>
    <property type="project" value="UniProtKB-KW"/>
</dbReference>
<dbReference type="Pfam" id="PF07385">
    <property type="entry name" value="Lyx_isomer"/>
    <property type="match status" value="1"/>
</dbReference>
<evidence type="ECO:0000256" key="1">
    <source>
        <dbReference type="ARBA" id="ARBA00001936"/>
    </source>
</evidence>
<dbReference type="AlphaFoldDB" id="A0A366ERS7"/>
<name>A0A366ERS7_9HYPH</name>
<organism evidence="9 10">
    <name type="scientific">Roseiarcus fermentans</name>
    <dbReference type="NCBI Taxonomy" id="1473586"/>
    <lineage>
        <taxon>Bacteria</taxon>
        <taxon>Pseudomonadati</taxon>
        <taxon>Pseudomonadota</taxon>
        <taxon>Alphaproteobacteria</taxon>
        <taxon>Hyphomicrobiales</taxon>
        <taxon>Roseiarcaceae</taxon>
        <taxon>Roseiarcus</taxon>
    </lineage>
</organism>
<comment type="caution">
    <text evidence="9">The sequence shown here is derived from an EMBL/GenBank/DDBJ whole genome shotgun (WGS) entry which is preliminary data.</text>
</comment>
<comment type="cofactor">
    <cofactor evidence="1">
        <name>Mn(2+)</name>
        <dbReference type="ChEBI" id="CHEBI:29035"/>
    </cofactor>
</comment>
<dbReference type="OrthoDB" id="27002at2"/>
<dbReference type="Proteomes" id="UP000253529">
    <property type="component" value="Unassembled WGS sequence"/>
</dbReference>
<dbReference type="EC" id="5.3.1.15" evidence="8"/>
<keyword evidence="5" id="KW-0119">Carbohydrate metabolism</keyword>